<protein>
    <submittedName>
        <fullName evidence="1">Uncharacterized protein</fullName>
    </submittedName>
</protein>
<dbReference type="Proteomes" id="UP001230649">
    <property type="component" value="Unassembled WGS sequence"/>
</dbReference>
<sequence length="915" mass="103156">MGTAKADADVCPECQEPTPWVYENDEYNCRHCGHVRTGSLAAKFRDEGEYVAPLTEVYLKNPAYRDKQQGSKAGPASAFVQKAEADLYRQIFGCVRNTLNLPELVAHRTWSILELVRKKHSKGKISPGVKNLAMCAALVAAREAGHEVSDLKISTMIGKSIVHVQNDVRLICKTLERPYANYRGVNEYALKVIRVADDIARVFLDTTDLSDDITNDKYFRNTQDFCAAYRPHLDIVYGISERVERLAEITGVWQNRSPDYCTIASVFIALEMAGLTYQHQTRLFTEQLRKHVYFNVASWQPRTREIQRVAMDLAFYLPQIGKARVMPELVSPWRGRMARPLPIGQVFIFLLPDVLDNMDALWERREHDLERENGTNAKRNVEARLKEALSAFLPPIPEIVPSTTNEYPSDKDSGTDTSPRDTQGNGASRISEPIQFATSLSVMRIGSSERFSTMESSASAPPCRNTSAPPEMSQILRMPEPSRSTSLPLDSLCQNARCSITGNSAITSDFGGLAMSRDASASVSGDSAMLGKRKRDPPKAEGSDNKRRDMRKKENRVKDPVKEHQLQTKMRERIEQRLTAKQVRDLSRQRNQREVGIGVKNPGYMKSGRLVYGRRRHGLYDTGHFVRLPSVLRLLQEWQTREAGSDASTPENANWALEDGSRSDAWLLRRDLRLGRDPSAIPAHRFPTSVAMAKAMLNDTDIDCPVIGPEDDMYFDDGELDGYLGDKHFQKARMELWDAQGLDKYIQKEAIYSEKAFEIASKRDSRVASLRMVKRDPVEKMNSARLAQVMESFREDSEEMMEIDPILRKEFGRNLFHAAVLAGGVDGYDGDDKDKDNEYGNKEDGDSDKEEYRDKDDADADDYRDEDGTKEDEYGSAVPSLNPTDDDAFEVVGDLYDFDASGYLGYDGCSDGEEF</sequence>
<comment type="caution">
    <text evidence="1">The sequence shown here is derived from an EMBL/GenBank/DDBJ whole genome shotgun (WGS) entry which is preliminary data.</text>
</comment>
<proteinExistence type="predicted"/>
<gene>
    <name evidence="1" type="ORF">QFC20_001025</name>
</gene>
<evidence type="ECO:0000313" key="1">
    <source>
        <dbReference type="EMBL" id="KAJ9115698.1"/>
    </source>
</evidence>
<organism evidence="1 2">
    <name type="scientific">Naganishia adeliensis</name>
    <dbReference type="NCBI Taxonomy" id="92952"/>
    <lineage>
        <taxon>Eukaryota</taxon>
        <taxon>Fungi</taxon>
        <taxon>Dikarya</taxon>
        <taxon>Basidiomycota</taxon>
        <taxon>Agaricomycotina</taxon>
        <taxon>Tremellomycetes</taxon>
        <taxon>Filobasidiales</taxon>
        <taxon>Filobasidiaceae</taxon>
        <taxon>Naganishia</taxon>
    </lineage>
</organism>
<name>A0ACC2WW66_9TREE</name>
<evidence type="ECO:0000313" key="2">
    <source>
        <dbReference type="Proteomes" id="UP001230649"/>
    </source>
</evidence>
<keyword evidence="2" id="KW-1185">Reference proteome</keyword>
<dbReference type="EMBL" id="JASBWS010000005">
    <property type="protein sequence ID" value="KAJ9115698.1"/>
    <property type="molecule type" value="Genomic_DNA"/>
</dbReference>
<accession>A0ACC2WW66</accession>
<reference evidence="1" key="1">
    <citation type="submission" date="2023-04" db="EMBL/GenBank/DDBJ databases">
        <title>Draft Genome sequencing of Naganishia species isolated from polar environments using Oxford Nanopore Technology.</title>
        <authorList>
            <person name="Leo P."/>
            <person name="Venkateswaran K."/>
        </authorList>
    </citation>
    <scope>NUCLEOTIDE SEQUENCE</scope>
    <source>
        <strain evidence="1">MNA-CCFEE 5262</strain>
    </source>
</reference>